<sequence length="59" mass="6924">MLSIQILKNQTHLNRTSTNLTPNLDDIKTQINQDALLILNRSLLEFLNKESELHFEKVY</sequence>
<accession>A0AAJ2UCG0</accession>
<evidence type="ECO:0000313" key="4">
    <source>
        <dbReference type="Proteomes" id="UP001281777"/>
    </source>
</evidence>
<dbReference type="Proteomes" id="UP001281777">
    <property type="component" value="Unassembled WGS sequence"/>
</dbReference>
<dbReference type="EMBL" id="JAWPFE010000007">
    <property type="protein sequence ID" value="MDW2892673.1"/>
    <property type="molecule type" value="Genomic_DNA"/>
</dbReference>
<gene>
    <name evidence="2" type="ORF">R7V75_03815</name>
    <name evidence="1" type="ORF">R7W54_01665</name>
</gene>
<dbReference type="RefSeq" id="WP_318053111.1">
    <property type="nucleotide sequence ID" value="NZ_JAWPEY010000004.1"/>
</dbReference>
<comment type="caution">
    <text evidence="1">The sequence shown here is derived from an EMBL/GenBank/DDBJ whole genome shotgun (WGS) entry which is preliminary data.</text>
</comment>
<dbReference type="EMBL" id="JAWPFF010000035">
    <property type="protein sequence ID" value="MDW2908831.1"/>
    <property type="molecule type" value="Genomic_DNA"/>
</dbReference>
<keyword evidence="3" id="KW-1185">Reference proteome</keyword>
<dbReference type="AlphaFoldDB" id="A0AAJ2UCG0"/>
<organism evidence="1 4">
    <name type="scientific">Mesomycoplasma ovipneumoniae</name>
    <dbReference type="NCBI Taxonomy" id="29562"/>
    <lineage>
        <taxon>Bacteria</taxon>
        <taxon>Bacillati</taxon>
        <taxon>Mycoplasmatota</taxon>
        <taxon>Mycoplasmoidales</taxon>
        <taxon>Metamycoplasmataceae</taxon>
        <taxon>Mesomycoplasma</taxon>
    </lineage>
</organism>
<protein>
    <submittedName>
        <fullName evidence="1">Uncharacterized protein</fullName>
    </submittedName>
</protein>
<evidence type="ECO:0000313" key="3">
    <source>
        <dbReference type="Proteomes" id="UP001275471"/>
    </source>
</evidence>
<proteinExistence type="predicted"/>
<evidence type="ECO:0000313" key="2">
    <source>
        <dbReference type="EMBL" id="MDW2908831.1"/>
    </source>
</evidence>
<dbReference type="Proteomes" id="UP001275471">
    <property type="component" value="Unassembled WGS sequence"/>
</dbReference>
<name>A0AAJ2UCG0_9BACT</name>
<evidence type="ECO:0000313" key="1">
    <source>
        <dbReference type="EMBL" id="MDW2892673.1"/>
    </source>
</evidence>
<reference evidence="1 3" key="1">
    <citation type="submission" date="2023-10" db="EMBL/GenBank/DDBJ databases">
        <title>Genome sequences of Mycoplasma ovipneumoniae isolated from goats.</title>
        <authorList>
            <person name="Spergser J."/>
        </authorList>
    </citation>
    <scope>NUCLEOTIDE SEQUENCE</scope>
    <source>
        <strain evidence="2 3">1N</strain>
        <strain evidence="1">5N</strain>
    </source>
</reference>